<name>A0ABS1BNC5_9SPHI</name>
<protein>
    <recommendedName>
        <fullName evidence="3">CarboxypepD_reg-like domain-containing protein</fullName>
    </recommendedName>
</protein>
<evidence type="ECO:0008006" key="3">
    <source>
        <dbReference type="Google" id="ProtNLM"/>
    </source>
</evidence>
<evidence type="ECO:0000313" key="2">
    <source>
        <dbReference type="Proteomes" id="UP000660024"/>
    </source>
</evidence>
<dbReference type="EMBL" id="JAEHFY010000029">
    <property type="protein sequence ID" value="MBK0384385.1"/>
    <property type="molecule type" value="Genomic_DNA"/>
</dbReference>
<sequence length="234" mass="27064">MKKQTVLIVFLLLLGFASYAQETFLIKGLVFEVANNKRISKVSISNKSKGETTFSDDWGNFSINVSIGDTLLFTKDSYQEKEKIILQKQNLVIYLKPSIVLNEVVIKQQTRKAEQKEILDGYKSKGVYYGGKPPLLAYIFTPLSALHELLGKDAADARRFGGYISRENAQTRVDAHFNVPLIKESVKIKEEEIVEFMYLYRPKPEDVTYRNRYDDMDYIKKSYQDYLKTKKSRL</sequence>
<dbReference type="Proteomes" id="UP000660024">
    <property type="component" value="Unassembled WGS sequence"/>
</dbReference>
<dbReference type="SUPFAM" id="SSF49464">
    <property type="entry name" value="Carboxypeptidase regulatory domain-like"/>
    <property type="match status" value="1"/>
</dbReference>
<reference evidence="1 2" key="1">
    <citation type="submission" date="2020-12" db="EMBL/GenBank/DDBJ databases">
        <title>Bacterial novel species Pedobacter sp. SD-b isolated from soil.</title>
        <authorList>
            <person name="Jung H.-Y."/>
        </authorList>
    </citation>
    <scope>NUCLEOTIDE SEQUENCE [LARGE SCALE GENOMIC DNA]</scope>
    <source>
        <strain evidence="1 2">SD-b</strain>
    </source>
</reference>
<dbReference type="InterPro" id="IPR008969">
    <property type="entry name" value="CarboxyPept-like_regulatory"/>
</dbReference>
<dbReference type="RefSeq" id="WP_200587999.1">
    <property type="nucleotide sequence ID" value="NZ_JAEHFY010000029.1"/>
</dbReference>
<gene>
    <name evidence="1" type="ORF">I5M32_15565</name>
</gene>
<comment type="caution">
    <text evidence="1">The sequence shown here is derived from an EMBL/GenBank/DDBJ whole genome shotgun (WGS) entry which is preliminary data.</text>
</comment>
<evidence type="ECO:0000313" key="1">
    <source>
        <dbReference type="EMBL" id="MBK0384385.1"/>
    </source>
</evidence>
<proteinExistence type="predicted"/>
<accession>A0ABS1BNC5</accession>
<keyword evidence="2" id="KW-1185">Reference proteome</keyword>
<organism evidence="1 2">
    <name type="scientific">Pedobacter segetis</name>
    <dbReference type="NCBI Taxonomy" id="2793069"/>
    <lineage>
        <taxon>Bacteria</taxon>
        <taxon>Pseudomonadati</taxon>
        <taxon>Bacteroidota</taxon>
        <taxon>Sphingobacteriia</taxon>
        <taxon>Sphingobacteriales</taxon>
        <taxon>Sphingobacteriaceae</taxon>
        <taxon>Pedobacter</taxon>
    </lineage>
</organism>